<evidence type="ECO:0000256" key="6">
    <source>
        <dbReference type="ARBA" id="ARBA00044945"/>
    </source>
</evidence>
<dbReference type="AlphaFoldDB" id="A0A376MMY8"/>
<proteinExistence type="inferred from homology"/>
<dbReference type="EMBL" id="UGAW01000001">
    <property type="protein sequence ID" value="STG51831.1"/>
    <property type="molecule type" value="Genomic_DNA"/>
</dbReference>
<keyword evidence="8" id="KW-0175">Coiled coil</keyword>
<evidence type="ECO:0000313" key="10">
    <source>
        <dbReference type="Proteomes" id="UP000254817"/>
    </source>
</evidence>
<accession>A0A376MMY8</accession>
<evidence type="ECO:0000256" key="5">
    <source>
        <dbReference type="ARBA" id="ARBA00023016"/>
    </source>
</evidence>
<protein>
    <recommendedName>
        <fullName evidence="7">Zinc resistance-associated protein</fullName>
    </recommendedName>
</protein>
<feature type="coiled-coil region" evidence="8">
    <location>
        <begin position="91"/>
        <end position="118"/>
    </location>
</feature>
<evidence type="ECO:0000256" key="3">
    <source>
        <dbReference type="ARBA" id="ARBA00022764"/>
    </source>
</evidence>
<evidence type="ECO:0000256" key="8">
    <source>
        <dbReference type="SAM" id="Coils"/>
    </source>
</evidence>
<comment type="similarity">
    <text evidence="6 7">Belongs to the ZraP family.</text>
</comment>
<evidence type="ECO:0000313" key="9">
    <source>
        <dbReference type="EMBL" id="STG51831.1"/>
    </source>
</evidence>
<gene>
    <name evidence="9" type="primary">zraP</name>
    <name evidence="9" type="ORF">NCTC11112_02307</name>
</gene>
<reference evidence="9 10" key="1">
    <citation type="submission" date="2018-06" db="EMBL/GenBank/DDBJ databases">
        <authorList>
            <consortium name="Pathogen Informatics"/>
            <person name="Doyle S."/>
        </authorList>
    </citation>
    <scope>NUCLEOTIDE SEQUENCE [LARGE SCALE GENOMIC DNA]</scope>
    <source>
        <strain evidence="9 10">NCTC11112</strain>
    </source>
</reference>
<keyword evidence="3 7" id="KW-0574">Periplasm</keyword>
<evidence type="ECO:0000256" key="7">
    <source>
        <dbReference type="RuleBase" id="RU366051"/>
    </source>
</evidence>
<comment type="function">
    <text evidence="7">Part of the Zra signaling pathway, an envelope stress response (ESR) system composed of the periplasmic accessory protein ZraP, the histidine kinase ZraS and the transcriptional regulator ZraR. The ZraPSR system contributes to antibiotic resistance and is important for membrane integrity in the presence of membrane-targeting biocides. ZraP acts as a modulator which has both a regulatory and a chaperone function. The zinc-bound form of ZraP modulates the response of the ZraPSR system by inhibiting the expression of the zra genes, probably by interacting with ZraS.</text>
</comment>
<evidence type="ECO:0000256" key="1">
    <source>
        <dbReference type="ARBA" id="ARBA00004418"/>
    </source>
</evidence>
<dbReference type="Proteomes" id="UP000254817">
    <property type="component" value="Unassembled WGS sequence"/>
</dbReference>
<name>A0A376MMY8_ECOLX</name>
<keyword evidence="2" id="KW-0732">Signal</keyword>
<keyword evidence="4 7" id="KW-0862">Zinc</keyword>
<evidence type="ECO:0000256" key="4">
    <source>
        <dbReference type="ARBA" id="ARBA00022833"/>
    </source>
</evidence>
<dbReference type="Pfam" id="PF13801">
    <property type="entry name" value="Metal_resist"/>
    <property type="match status" value="1"/>
</dbReference>
<comment type="subcellular location">
    <subcellularLocation>
        <location evidence="1 7">Periplasm</location>
    </subcellularLocation>
</comment>
<organism evidence="9 10">
    <name type="scientific">Escherichia coli</name>
    <dbReference type="NCBI Taxonomy" id="562"/>
    <lineage>
        <taxon>Bacteria</taxon>
        <taxon>Pseudomonadati</taxon>
        <taxon>Pseudomonadota</taxon>
        <taxon>Gammaproteobacteria</taxon>
        <taxon>Enterobacterales</taxon>
        <taxon>Enterobacteriaceae</taxon>
        <taxon>Escherichia</taxon>
    </lineage>
</organism>
<sequence>MEDYHETEHENCPGDDGAFSNDDGIDICICSRRTRYVAANAAPLTSEQQTAWQKIHNDFYAQSSALQQQLVTKRYEYNALLAANPPDSSKINAVAKEMENLRQSLDELRVKRDIAMAEAGIPRGAGMGMGYGGCGGGGHMGMGHW</sequence>
<dbReference type="Gene3D" id="1.20.120.1490">
    <property type="match status" value="1"/>
</dbReference>
<dbReference type="GO" id="GO:0042597">
    <property type="term" value="C:periplasmic space"/>
    <property type="evidence" value="ECO:0007669"/>
    <property type="project" value="UniProtKB-SubCell"/>
</dbReference>
<keyword evidence="5" id="KW-0346">Stress response</keyword>
<dbReference type="NCBIfam" id="NF008584">
    <property type="entry name" value="PRK11546.1"/>
    <property type="match status" value="1"/>
</dbReference>
<evidence type="ECO:0000256" key="2">
    <source>
        <dbReference type="ARBA" id="ARBA00022729"/>
    </source>
</evidence>
<dbReference type="InterPro" id="IPR025961">
    <property type="entry name" value="Metal_resist"/>
</dbReference>
<dbReference type="FunFam" id="1.20.120.1490:FF:000003">
    <property type="entry name" value="Zinc resistance-associated protein"/>
    <property type="match status" value="1"/>
</dbReference>